<comment type="subcellular location">
    <subcellularLocation>
        <location evidence="5">Cell outer membrane</location>
    </subcellularLocation>
    <subcellularLocation>
        <location evidence="1">Membrane</location>
    </subcellularLocation>
</comment>
<accession>A0A3G8YHH6</accession>
<organism evidence="10 11">
    <name type="scientific">Deinococcus psychrotolerans</name>
    <dbReference type="NCBI Taxonomy" id="2489213"/>
    <lineage>
        <taxon>Bacteria</taxon>
        <taxon>Thermotogati</taxon>
        <taxon>Deinococcota</taxon>
        <taxon>Deinococci</taxon>
        <taxon>Deinococcales</taxon>
        <taxon>Deinococcaceae</taxon>
        <taxon>Deinococcus</taxon>
    </lineage>
</organism>
<dbReference type="OrthoDB" id="63720at2"/>
<dbReference type="KEGG" id="dph:EHF33_15535"/>
<feature type="chain" id="PRO_5018237936" description="NolW-like domain-containing protein" evidence="7">
    <location>
        <begin position="28"/>
        <end position="928"/>
    </location>
</feature>
<dbReference type="Pfam" id="PF00263">
    <property type="entry name" value="Secretin"/>
    <property type="match status" value="1"/>
</dbReference>
<evidence type="ECO:0000313" key="10">
    <source>
        <dbReference type="EMBL" id="AZI44300.1"/>
    </source>
</evidence>
<evidence type="ECO:0000256" key="1">
    <source>
        <dbReference type="ARBA" id="ARBA00004370"/>
    </source>
</evidence>
<evidence type="ECO:0000256" key="2">
    <source>
        <dbReference type="ARBA" id="ARBA00022729"/>
    </source>
</evidence>
<dbReference type="PANTHER" id="PTHR30332:SF24">
    <property type="entry name" value="SECRETIN GSPD-RELATED"/>
    <property type="match status" value="1"/>
</dbReference>
<keyword evidence="3" id="KW-0472">Membrane</keyword>
<feature type="signal peptide" evidence="7">
    <location>
        <begin position="1"/>
        <end position="27"/>
    </location>
</feature>
<comment type="similarity">
    <text evidence="4">Belongs to the bacterial secretin family.</text>
</comment>
<feature type="domain" description="NolW-like" evidence="9">
    <location>
        <begin position="542"/>
        <end position="621"/>
    </location>
</feature>
<evidence type="ECO:0000256" key="6">
    <source>
        <dbReference type="SAM" id="MobiDB-lite"/>
    </source>
</evidence>
<evidence type="ECO:0000256" key="7">
    <source>
        <dbReference type="SAM" id="SignalP"/>
    </source>
</evidence>
<gene>
    <name evidence="10" type="ORF">EHF33_15535</name>
</gene>
<dbReference type="GO" id="GO:0009279">
    <property type="term" value="C:cell outer membrane"/>
    <property type="evidence" value="ECO:0007669"/>
    <property type="project" value="UniProtKB-SubCell"/>
</dbReference>
<evidence type="ECO:0008006" key="12">
    <source>
        <dbReference type="Google" id="ProtNLM"/>
    </source>
</evidence>
<dbReference type="InterPro" id="IPR005644">
    <property type="entry name" value="NolW-like"/>
</dbReference>
<dbReference type="InterPro" id="IPR050810">
    <property type="entry name" value="Bact_Secretion_Sys_Channel"/>
</dbReference>
<proteinExistence type="inferred from homology"/>
<dbReference type="PANTHER" id="PTHR30332">
    <property type="entry name" value="PROBABLE GENERAL SECRETION PATHWAY PROTEIN D"/>
    <property type="match status" value="1"/>
</dbReference>
<keyword evidence="11" id="KW-1185">Reference proteome</keyword>
<protein>
    <recommendedName>
        <fullName evidence="12">NolW-like domain-containing protein</fullName>
    </recommendedName>
</protein>
<dbReference type="InterPro" id="IPR038591">
    <property type="entry name" value="NolW-like_sf"/>
</dbReference>
<dbReference type="EMBL" id="CP034184">
    <property type="protein sequence ID" value="AZI44300.1"/>
    <property type="molecule type" value="Genomic_DNA"/>
</dbReference>
<feature type="compositionally biased region" description="Low complexity" evidence="6">
    <location>
        <begin position="881"/>
        <end position="913"/>
    </location>
</feature>
<keyword evidence="5" id="KW-0813">Transport</keyword>
<dbReference type="RefSeq" id="WP_124873804.1">
    <property type="nucleotide sequence ID" value="NZ_CP034184.1"/>
</dbReference>
<reference evidence="10 11" key="1">
    <citation type="submission" date="2018-11" db="EMBL/GenBank/DDBJ databases">
        <title>Deinococcus shelandsis sp. nov., isolated from South Shetland Islands soil of Antarctica.</title>
        <authorList>
            <person name="Tian J."/>
        </authorList>
    </citation>
    <scope>NUCLEOTIDE SEQUENCE [LARGE SCALE GENOMIC DNA]</scope>
    <source>
        <strain evidence="10 11">S14-83T</strain>
    </source>
</reference>
<dbReference type="Pfam" id="PF03958">
    <property type="entry name" value="Secretin_N"/>
    <property type="match status" value="1"/>
</dbReference>
<evidence type="ECO:0000259" key="8">
    <source>
        <dbReference type="Pfam" id="PF00263"/>
    </source>
</evidence>
<name>A0A3G8YHH6_9DEIO</name>
<dbReference type="GO" id="GO:0015627">
    <property type="term" value="C:type II protein secretion system complex"/>
    <property type="evidence" value="ECO:0007669"/>
    <property type="project" value="TreeGrafter"/>
</dbReference>
<sequence>MKGTPMRRTPLTAALILTVTLSSAAFAQTTLPALAAPAPTTGPAAQSVTLPDTRALSVPVTLTVPFGGLRLDDALTALTKASGFQVLTQGLPAVTLRTGLKAMPLRDALTTLLNLYAPQSAATVRGKLIIIGDATNINRVNNAPAPTSDEQTRVFSLPGLTADQLSKLAPILAAKAVLFDTGTIILSGTKTELKAAAGLLSQLPKPQSTPTAPAAPLLNLTYAVNGDPAQITAALKDITGATIAPVGSTLVVKGTEQQQSTVKALLAALPQPTPATVPSTLITRTYPVQGDTTQVAQAVKDATGTTPSIVGQTLVVNATSQQQDRIKTFLAALLQPTPVTVPAPLIQTYPVQGDVAQIAQAIKDSTGAALTIVGQALVVKGTPDQQQAARALLDALPKPPPPTPAPAPLVTHRLSYPSTDPDSDAKLLTALLGDAKVMAFPDQAIIIVDGIDAQQQQASQILSDQQSRDQGRITVYYPVIGKASDVAAALKRESPQSRVDTVEGRNLIAVRAAPEEQVRLAGVIRNLQAQPEAIPDDQTSITRTVTLSYSDAVSLAKDLSTFTPTPALLPLTGITPSPATAATAAKVSVLADARTNSLLLSGPRGLVTPLLAAISSLDVPVKSVRVKLRVEQLRDSDGSDLGINWQLGLGGVTLGQKDGTLSVGYAPSVSPASVQVGLNAAQNSGKARTIINSNFLALSGQQTDFTNGGELLFPATTTTVNGQNTTIPGQTYQYGLNITVTPRLAADGTIVLTLNTQIGNTPSAGPQNSIQQDKQSLKSTVQIRPGETVVLGGVVTDTDSTSKSGVPGLSRIPILGALFGKQSASVSKNTLLFVINADPIPDPRPTGTQTVTLTPPTVTVIPPTVPAAAPSQTPPTPPVTQTPSSTPALPTPSPTTTQPTDAPTQVTAQPAPSDGRQTVDIPAAGDKK</sequence>
<evidence type="ECO:0000256" key="4">
    <source>
        <dbReference type="RuleBase" id="RU004003"/>
    </source>
</evidence>
<evidence type="ECO:0000313" key="11">
    <source>
        <dbReference type="Proteomes" id="UP000276417"/>
    </source>
</evidence>
<dbReference type="PROSITE" id="PS00875">
    <property type="entry name" value="T2SP_D"/>
    <property type="match status" value="1"/>
</dbReference>
<dbReference type="Proteomes" id="UP000276417">
    <property type="component" value="Chromosome 2"/>
</dbReference>
<dbReference type="InterPro" id="IPR004845">
    <property type="entry name" value="T2SS_GspD_CS"/>
</dbReference>
<dbReference type="InterPro" id="IPR004846">
    <property type="entry name" value="T2SS/T3SS_dom"/>
</dbReference>
<evidence type="ECO:0000256" key="5">
    <source>
        <dbReference type="RuleBase" id="RU004004"/>
    </source>
</evidence>
<feature type="domain" description="Type II/III secretion system secretin-like" evidence="8">
    <location>
        <begin position="680"/>
        <end position="837"/>
    </location>
</feature>
<feature type="region of interest" description="Disordered" evidence="6">
    <location>
        <begin position="842"/>
        <end position="928"/>
    </location>
</feature>
<keyword evidence="2 7" id="KW-0732">Signal</keyword>
<feature type="compositionally biased region" description="Low complexity" evidence="6">
    <location>
        <begin position="845"/>
        <end position="871"/>
    </location>
</feature>
<dbReference type="AlphaFoldDB" id="A0A3G8YHH6"/>
<evidence type="ECO:0000256" key="3">
    <source>
        <dbReference type="ARBA" id="ARBA00023136"/>
    </source>
</evidence>
<dbReference type="GO" id="GO:0009306">
    <property type="term" value="P:protein secretion"/>
    <property type="evidence" value="ECO:0007669"/>
    <property type="project" value="InterPro"/>
</dbReference>
<dbReference type="Gene3D" id="3.30.1370.120">
    <property type="match status" value="1"/>
</dbReference>
<evidence type="ECO:0000259" key="9">
    <source>
        <dbReference type="Pfam" id="PF03958"/>
    </source>
</evidence>